<evidence type="ECO:0000256" key="15">
    <source>
        <dbReference type="PROSITE-ProRule" id="PRU00290"/>
    </source>
</evidence>
<evidence type="ECO:0000256" key="12">
    <source>
        <dbReference type="ARBA" id="ARBA00037875"/>
    </source>
</evidence>
<keyword evidence="15" id="KW-0175">Coiled coil</keyword>
<dbReference type="CDD" id="cd15868">
    <property type="entry name" value="R-SNARE_VAMP8"/>
    <property type="match status" value="1"/>
</dbReference>
<dbReference type="GO" id="GO:0015031">
    <property type="term" value="P:protein transport"/>
    <property type="evidence" value="ECO:0007669"/>
    <property type="project" value="UniProtKB-KW"/>
</dbReference>
<evidence type="ECO:0000256" key="7">
    <source>
        <dbReference type="ARBA" id="ARBA00023136"/>
    </source>
</evidence>
<keyword evidence="5" id="KW-0653">Protein transport</keyword>
<dbReference type="GO" id="GO:0000149">
    <property type="term" value="F:SNARE binding"/>
    <property type="evidence" value="ECO:0007669"/>
    <property type="project" value="TreeGrafter"/>
</dbReference>
<dbReference type="GO" id="GO:0005484">
    <property type="term" value="F:SNAP receptor activity"/>
    <property type="evidence" value="ECO:0007669"/>
    <property type="project" value="TreeGrafter"/>
</dbReference>
<dbReference type="SUPFAM" id="SSF58038">
    <property type="entry name" value="SNARE fusion complex"/>
    <property type="match status" value="1"/>
</dbReference>
<keyword evidence="3" id="KW-0813">Transport</keyword>
<evidence type="ECO:0000256" key="1">
    <source>
        <dbReference type="ARBA" id="ARBA00004163"/>
    </source>
</evidence>
<dbReference type="CDD" id="cd14824">
    <property type="entry name" value="Longin"/>
    <property type="match status" value="1"/>
</dbReference>
<evidence type="ECO:0000256" key="11">
    <source>
        <dbReference type="ARBA" id="ARBA00037863"/>
    </source>
</evidence>
<dbReference type="Pfam" id="PF00957">
    <property type="entry name" value="Synaptobrevin"/>
    <property type="match status" value="1"/>
</dbReference>
<evidence type="ECO:0000256" key="14">
    <source>
        <dbReference type="ARBA" id="ARBA00042194"/>
    </source>
</evidence>
<evidence type="ECO:0000256" key="3">
    <source>
        <dbReference type="ARBA" id="ARBA00022448"/>
    </source>
</evidence>
<sequence length="243" mass="26536">MAILYSCIARGTTVLCSHGLQAGANNYEAEAVKVLPQIPVRNDGKTTITMASFKFHCIVENGVIFMCAAKPDFKTQPCFAFLTEIKDEFHSRELSDKAAFASNHSFDAEFNSTLNKQMEKFSKPGAADNLTVLQGQVKEVQGVMAKNIESVIERGERLDDLMDKTDDLEAASATFARTAGKIKKKYWWRNLKMKIIIGIVVTIVLLIIVLGICYGTGVFKGSSDDKKTTVAPSISTIATPPSG</sequence>
<dbReference type="GO" id="GO:0030670">
    <property type="term" value="C:phagocytic vesicle membrane"/>
    <property type="evidence" value="ECO:0007669"/>
    <property type="project" value="UniProtKB-SubCell"/>
</dbReference>
<evidence type="ECO:0000313" key="19">
    <source>
        <dbReference type="EMBL" id="KAH3861794.1"/>
    </source>
</evidence>
<dbReference type="EMBL" id="JAIWYP010000002">
    <property type="protein sequence ID" value="KAH3861794.1"/>
    <property type="molecule type" value="Genomic_DNA"/>
</dbReference>
<feature type="domain" description="V-SNARE coiled-coil homology" evidence="18">
    <location>
        <begin position="129"/>
        <end position="189"/>
    </location>
</feature>
<protein>
    <recommendedName>
        <fullName evidence="13">Vesicle-associated membrane protein 7</fullName>
    </recommendedName>
    <alternativeName>
        <fullName evidence="14">Synaptobrevin-like protein 1</fullName>
    </alternativeName>
</protein>
<dbReference type="OrthoDB" id="248747at2759"/>
<dbReference type="PANTHER" id="PTHR21136:SF168">
    <property type="entry name" value="VESICLE-ASSOCIATED MEMBRANE PROTEIN 9"/>
    <property type="match status" value="1"/>
</dbReference>
<dbReference type="Proteomes" id="UP000828390">
    <property type="component" value="Unassembled WGS sequence"/>
</dbReference>
<evidence type="ECO:0000256" key="5">
    <source>
        <dbReference type="ARBA" id="ARBA00022927"/>
    </source>
</evidence>
<reference evidence="19" key="2">
    <citation type="submission" date="2020-11" db="EMBL/GenBank/DDBJ databases">
        <authorList>
            <person name="McCartney M.A."/>
            <person name="Auch B."/>
            <person name="Kono T."/>
            <person name="Mallez S."/>
            <person name="Becker A."/>
            <person name="Gohl D.M."/>
            <person name="Silverstein K.A.T."/>
            <person name="Koren S."/>
            <person name="Bechman K.B."/>
            <person name="Herman A."/>
            <person name="Abrahante J.E."/>
            <person name="Garbe J."/>
        </authorList>
    </citation>
    <scope>NUCLEOTIDE SEQUENCE</scope>
    <source>
        <strain evidence="19">Duluth1</strain>
        <tissue evidence="19">Whole animal</tissue>
    </source>
</reference>
<dbReference type="PANTHER" id="PTHR21136">
    <property type="entry name" value="SNARE PROTEINS"/>
    <property type="match status" value="1"/>
</dbReference>
<dbReference type="GO" id="GO:0005789">
    <property type="term" value="C:endoplasmic reticulum membrane"/>
    <property type="evidence" value="ECO:0007669"/>
    <property type="project" value="UniProtKB-SubCell"/>
</dbReference>
<proteinExistence type="inferred from homology"/>
<comment type="caution">
    <text evidence="19">The sequence shown here is derived from an EMBL/GenBank/DDBJ whole genome shotgun (WGS) entry which is preliminary data.</text>
</comment>
<dbReference type="InterPro" id="IPR011012">
    <property type="entry name" value="Longin-like_dom_sf"/>
</dbReference>
<feature type="domain" description="Longin" evidence="17">
    <location>
        <begin position="7"/>
        <end position="114"/>
    </location>
</feature>
<dbReference type="SMART" id="SM01270">
    <property type="entry name" value="Longin"/>
    <property type="match status" value="1"/>
</dbReference>
<dbReference type="GO" id="GO:0006906">
    <property type="term" value="P:vesicle fusion"/>
    <property type="evidence" value="ECO:0007669"/>
    <property type="project" value="TreeGrafter"/>
</dbReference>
<dbReference type="PROSITE" id="PS50859">
    <property type="entry name" value="LONGIN"/>
    <property type="match status" value="1"/>
</dbReference>
<dbReference type="PROSITE" id="PS00417">
    <property type="entry name" value="SYNAPTOBREVIN"/>
    <property type="match status" value="1"/>
</dbReference>
<dbReference type="PRINTS" id="PR00219">
    <property type="entry name" value="SYNAPTOBREVN"/>
</dbReference>
<evidence type="ECO:0000256" key="10">
    <source>
        <dbReference type="ARBA" id="ARBA00037845"/>
    </source>
</evidence>
<dbReference type="FunFam" id="1.20.5.110:FF:000004">
    <property type="entry name" value="Vesicle-associated membrane protein 7"/>
    <property type="match status" value="1"/>
</dbReference>
<keyword evidence="7 16" id="KW-0472">Membrane</keyword>
<comment type="subcellular location">
    <subcellularLocation>
        <location evidence="12">Cytoplasmic vesicle</location>
        <location evidence="12">Phagosome membrane</location>
        <topology evidence="12">Single-pass type IV membrane protein</topology>
    </subcellularLocation>
    <subcellularLocation>
        <location evidence="9">Cytoplasmic vesicle</location>
        <location evidence="9">Secretory vesicle membrane</location>
        <topology evidence="9">Single-pass type IV membrane protein</topology>
    </subcellularLocation>
    <subcellularLocation>
        <location evidence="1">Endoplasmic reticulum membrane</location>
        <topology evidence="1">Single-pass type IV membrane protein</topology>
    </subcellularLocation>
    <subcellularLocation>
        <location evidence="8">Golgi apparatus</location>
        <location evidence="8">trans-Golgi network membrane</location>
        <topology evidence="8">Single-pass type IV membrane protein</topology>
    </subcellularLocation>
    <subcellularLocation>
        <location evidence="10">Late endosome membrane</location>
        <topology evidence="10">Single-pass type IV membrane protein</topology>
    </subcellularLocation>
    <subcellularLocation>
        <location evidence="11">Lysosome membrane</location>
        <topology evidence="11">Single-pass type IV membrane protein</topology>
    </subcellularLocation>
</comment>
<keyword evidence="4 16" id="KW-0812">Transmembrane</keyword>
<evidence type="ECO:0000256" key="16">
    <source>
        <dbReference type="SAM" id="Phobius"/>
    </source>
</evidence>
<reference evidence="19" key="1">
    <citation type="journal article" date="2019" name="bioRxiv">
        <title>The Genome of the Zebra Mussel, Dreissena polymorpha: A Resource for Invasive Species Research.</title>
        <authorList>
            <person name="McCartney M.A."/>
            <person name="Auch B."/>
            <person name="Kono T."/>
            <person name="Mallez S."/>
            <person name="Zhang Y."/>
            <person name="Obille A."/>
            <person name="Becker A."/>
            <person name="Abrahante J.E."/>
            <person name="Garbe J."/>
            <person name="Badalamenti J.P."/>
            <person name="Herman A."/>
            <person name="Mangelson H."/>
            <person name="Liachko I."/>
            <person name="Sullivan S."/>
            <person name="Sone E.D."/>
            <person name="Koren S."/>
            <person name="Silverstein K.A.T."/>
            <person name="Beckman K.B."/>
            <person name="Gohl D.M."/>
        </authorList>
    </citation>
    <scope>NUCLEOTIDE SEQUENCE</scope>
    <source>
        <strain evidence="19">Duluth1</strain>
        <tissue evidence="19">Whole animal</tissue>
    </source>
</reference>
<keyword evidence="20" id="KW-1185">Reference proteome</keyword>
<dbReference type="InterPro" id="IPR001388">
    <property type="entry name" value="Synaptobrevin-like"/>
</dbReference>
<dbReference type="GO" id="GO:0005765">
    <property type="term" value="C:lysosomal membrane"/>
    <property type="evidence" value="ECO:0007669"/>
    <property type="project" value="UniProtKB-SubCell"/>
</dbReference>
<dbReference type="GO" id="GO:0030658">
    <property type="term" value="C:transport vesicle membrane"/>
    <property type="evidence" value="ECO:0007669"/>
    <property type="project" value="UniProtKB-SubCell"/>
</dbReference>
<dbReference type="GO" id="GO:0005794">
    <property type="term" value="C:Golgi apparatus"/>
    <property type="evidence" value="ECO:0007669"/>
    <property type="project" value="UniProtKB-SubCell"/>
</dbReference>
<dbReference type="Gene3D" id="3.30.450.50">
    <property type="entry name" value="Longin domain"/>
    <property type="match status" value="1"/>
</dbReference>
<feature type="transmembrane region" description="Helical" evidence="16">
    <location>
        <begin position="195"/>
        <end position="217"/>
    </location>
</feature>
<evidence type="ECO:0000256" key="4">
    <source>
        <dbReference type="ARBA" id="ARBA00022692"/>
    </source>
</evidence>
<evidence type="ECO:0000256" key="13">
    <source>
        <dbReference type="ARBA" id="ARBA00039269"/>
    </source>
</evidence>
<evidence type="ECO:0000256" key="8">
    <source>
        <dbReference type="ARBA" id="ARBA00037801"/>
    </source>
</evidence>
<comment type="similarity">
    <text evidence="2">Belongs to the synaptobrevin family.</text>
</comment>
<evidence type="ECO:0000256" key="6">
    <source>
        <dbReference type="ARBA" id="ARBA00022989"/>
    </source>
</evidence>
<dbReference type="InterPro" id="IPR051097">
    <property type="entry name" value="Synaptobrevin-like_transport"/>
</dbReference>
<dbReference type="GO" id="GO:0031902">
    <property type="term" value="C:late endosome membrane"/>
    <property type="evidence" value="ECO:0007669"/>
    <property type="project" value="UniProtKB-SubCell"/>
</dbReference>
<name>A0A9D4RB70_DREPO</name>
<gene>
    <name evidence="19" type="ORF">DPMN_024745</name>
</gene>
<accession>A0A9D4RB70</accession>
<dbReference type="InterPro" id="IPR010908">
    <property type="entry name" value="Longin_dom"/>
</dbReference>
<dbReference type="Gene3D" id="1.20.5.110">
    <property type="match status" value="1"/>
</dbReference>
<evidence type="ECO:0000259" key="18">
    <source>
        <dbReference type="PROSITE" id="PS50892"/>
    </source>
</evidence>
<dbReference type="SUPFAM" id="SSF64356">
    <property type="entry name" value="SNARE-like"/>
    <property type="match status" value="1"/>
</dbReference>
<dbReference type="GO" id="GO:0031201">
    <property type="term" value="C:SNARE complex"/>
    <property type="evidence" value="ECO:0007669"/>
    <property type="project" value="TreeGrafter"/>
</dbReference>
<dbReference type="GO" id="GO:0006887">
    <property type="term" value="P:exocytosis"/>
    <property type="evidence" value="ECO:0007669"/>
    <property type="project" value="TreeGrafter"/>
</dbReference>
<dbReference type="Pfam" id="PF13774">
    <property type="entry name" value="Longin"/>
    <property type="match status" value="1"/>
</dbReference>
<organism evidence="19 20">
    <name type="scientific">Dreissena polymorpha</name>
    <name type="common">Zebra mussel</name>
    <name type="synonym">Mytilus polymorpha</name>
    <dbReference type="NCBI Taxonomy" id="45954"/>
    <lineage>
        <taxon>Eukaryota</taxon>
        <taxon>Metazoa</taxon>
        <taxon>Spiralia</taxon>
        <taxon>Lophotrochozoa</taxon>
        <taxon>Mollusca</taxon>
        <taxon>Bivalvia</taxon>
        <taxon>Autobranchia</taxon>
        <taxon>Heteroconchia</taxon>
        <taxon>Euheterodonta</taxon>
        <taxon>Imparidentia</taxon>
        <taxon>Neoheterodontei</taxon>
        <taxon>Myida</taxon>
        <taxon>Dreissenoidea</taxon>
        <taxon>Dreissenidae</taxon>
        <taxon>Dreissena</taxon>
    </lineage>
</organism>
<dbReference type="InterPro" id="IPR042855">
    <property type="entry name" value="V_SNARE_CC"/>
</dbReference>
<dbReference type="PROSITE" id="PS50892">
    <property type="entry name" value="V_SNARE"/>
    <property type="match status" value="1"/>
</dbReference>
<keyword evidence="6 16" id="KW-1133">Transmembrane helix</keyword>
<evidence type="ECO:0000256" key="9">
    <source>
        <dbReference type="ARBA" id="ARBA00037803"/>
    </source>
</evidence>
<evidence type="ECO:0000256" key="2">
    <source>
        <dbReference type="ARBA" id="ARBA00008025"/>
    </source>
</evidence>
<evidence type="ECO:0000313" key="20">
    <source>
        <dbReference type="Proteomes" id="UP000828390"/>
    </source>
</evidence>
<dbReference type="AlphaFoldDB" id="A0A9D4RB70"/>
<evidence type="ECO:0000259" key="17">
    <source>
        <dbReference type="PROSITE" id="PS50859"/>
    </source>
</evidence>